<dbReference type="InterPro" id="IPR026057">
    <property type="entry name" value="TBL_C"/>
</dbReference>
<dbReference type="Pfam" id="PF13839">
    <property type="entry name" value="PC-Esterase"/>
    <property type="match status" value="1"/>
</dbReference>
<keyword evidence="6 8" id="KW-0472">Membrane</keyword>
<dbReference type="Pfam" id="PF14416">
    <property type="entry name" value="PMR5N"/>
    <property type="match status" value="1"/>
</dbReference>
<protein>
    <submittedName>
        <fullName evidence="11">Xylan O-acetyltransferase 1</fullName>
    </submittedName>
</protein>
<evidence type="ECO:0000256" key="7">
    <source>
        <dbReference type="SAM" id="MobiDB-lite"/>
    </source>
</evidence>
<evidence type="ECO:0000256" key="8">
    <source>
        <dbReference type="SAM" id="Phobius"/>
    </source>
</evidence>
<evidence type="ECO:0000259" key="10">
    <source>
        <dbReference type="Pfam" id="PF14416"/>
    </source>
</evidence>
<evidence type="ECO:0000256" key="4">
    <source>
        <dbReference type="ARBA" id="ARBA00022968"/>
    </source>
</evidence>
<feature type="domain" description="Trichome birefringence-like N-terminal" evidence="10">
    <location>
        <begin position="111"/>
        <end position="164"/>
    </location>
</feature>
<comment type="subcellular location">
    <subcellularLocation>
        <location evidence="1">Membrane</location>
        <topology evidence="1">Single-pass membrane protein</topology>
    </subcellularLocation>
</comment>
<dbReference type="GO" id="GO:0016020">
    <property type="term" value="C:membrane"/>
    <property type="evidence" value="ECO:0007669"/>
    <property type="project" value="UniProtKB-SubCell"/>
</dbReference>
<gene>
    <name evidence="11" type="primary">ESK1</name>
    <name evidence="11" type="ORF">AAHA92_28274</name>
</gene>
<evidence type="ECO:0000256" key="5">
    <source>
        <dbReference type="ARBA" id="ARBA00022989"/>
    </source>
</evidence>
<name>A0ABD1FV12_SALDI</name>
<dbReference type="PANTHER" id="PTHR32285:SF10">
    <property type="entry name" value="XYLAN O-ACETYLTRANSFERASE 1"/>
    <property type="match status" value="1"/>
</dbReference>
<proteinExistence type="inferred from homology"/>
<reference evidence="11 12" key="1">
    <citation type="submission" date="2024-06" db="EMBL/GenBank/DDBJ databases">
        <title>A chromosome level genome sequence of Diviner's sage (Salvia divinorum).</title>
        <authorList>
            <person name="Ford S.A."/>
            <person name="Ro D.-K."/>
            <person name="Ness R.W."/>
            <person name="Phillips M.A."/>
        </authorList>
    </citation>
    <scope>NUCLEOTIDE SEQUENCE [LARGE SCALE GENOMIC DNA]</scope>
    <source>
        <strain evidence="11">SAF-2024a</strain>
        <tissue evidence="11">Leaf</tissue>
    </source>
</reference>
<evidence type="ECO:0000256" key="2">
    <source>
        <dbReference type="ARBA" id="ARBA00007727"/>
    </source>
</evidence>
<keyword evidence="4" id="KW-0735">Signal-anchor</keyword>
<dbReference type="AlphaFoldDB" id="A0ABD1FV12"/>
<dbReference type="EMBL" id="JBEAFC010000011">
    <property type="protein sequence ID" value="KAL1535502.1"/>
    <property type="molecule type" value="Genomic_DNA"/>
</dbReference>
<organism evidence="11 12">
    <name type="scientific">Salvia divinorum</name>
    <name type="common">Maria pastora</name>
    <name type="synonym">Diviner's sage</name>
    <dbReference type="NCBI Taxonomy" id="28513"/>
    <lineage>
        <taxon>Eukaryota</taxon>
        <taxon>Viridiplantae</taxon>
        <taxon>Streptophyta</taxon>
        <taxon>Embryophyta</taxon>
        <taxon>Tracheophyta</taxon>
        <taxon>Spermatophyta</taxon>
        <taxon>Magnoliopsida</taxon>
        <taxon>eudicotyledons</taxon>
        <taxon>Gunneridae</taxon>
        <taxon>Pentapetalae</taxon>
        <taxon>asterids</taxon>
        <taxon>lamiids</taxon>
        <taxon>Lamiales</taxon>
        <taxon>Lamiaceae</taxon>
        <taxon>Nepetoideae</taxon>
        <taxon>Mentheae</taxon>
        <taxon>Salviinae</taxon>
        <taxon>Salvia</taxon>
        <taxon>Salvia subgen. Calosphace</taxon>
    </lineage>
</organism>
<comment type="caution">
    <text evidence="11">The sequence shown here is derived from an EMBL/GenBank/DDBJ whole genome shotgun (WGS) entry which is preliminary data.</text>
</comment>
<evidence type="ECO:0000256" key="6">
    <source>
        <dbReference type="ARBA" id="ARBA00023136"/>
    </source>
</evidence>
<feature type="region of interest" description="Disordered" evidence="7">
    <location>
        <begin position="69"/>
        <end position="108"/>
    </location>
</feature>
<dbReference type="InterPro" id="IPR025846">
    <property type="entry name" value="TBL_N"/>
</dbReference>
<keyword evidence="12" id="KW-1185">Reference proteome</keyword>
<evidence type="ECO:0000256" key="1">
    <source>
        <dbReference type="ARBA" id="ARBA00004167"/>
    </source>
</evidence>
<feature type="transmembrane region" description="Helical" evidence="8">
    <location>
        <begin position="12"/>
        <end position="34"/>
    </location>
</feature>
<dbReference type="InterPro" id="IPR029962">
    <property type="entry name" value="TBL"/>
</dbReference>
<dbReference type="PANTHER" id="PTHR32285">
    <property type="entry name" value="PROTEIN TRICHOME BIREFRINGENCE-LIKE 9-RELATED"/>
    <property type="match status" value="1"/>
</dbReference>
<keyword evidence="5 8" id="KW-1133">Transmembrane helix</keyword>
<comment type="similarity">
    <text evidence="2">Belongs to the PC-esterase family. TBL subfamily.</text>
</comment>
<feature type="domain" description="Trichome birefringence-like C-terminal" evidence="9">
    <location>
        <begin position="165"/>
        <end position="454"/>
    </location>
</feature>
<evidence type="ECO:0000259" key="9">
    <source>
        <dbReference type="Pfam" id="PF13839"/>
    </source>
</evidence>
<evidence type="ECO:0000256" key="3">
    <source>
        <dbReference type="ARBA" id="ARBA00022692"/>
    </source>
</evidence>
<sequence>MELRSHHFVNGINMHRIFIALASASVFIPACFIYNDSIAKFPFKTLEIFTCKALETFSFKTLEIPETETSAVEAKPGGANSTALPTAEGGGDGRKQEPESLKENEIPNDKDCDLFTGNWVFDNVTHPLYREGECRFMTAQFTCLRNGRRDSLYQNWRWQPRDCSLPKFRPRLLLEKLRNKRMMFVGDSLNRNQWESMICLVQSVVPPASKSLNKTGSLSVFKIEDYNATVEFYWAPFLVESNSDDPNSHSVLDRIIMPNSIQKHANNWQNVDYLIFNTYIWWMNSPVTKILRGSFAQNSTEYDVVERPAAYRSVLDTWSHWVDENVDSNRSKVFFMSMSPYHTNGLDWGNPEGVKCAKETAPLVDTMAAALDVGTYRNLFAAVANVTVAMRVPVSFFNITRLSKYRKDAHTTVYTIRQGKILTAEQKADPAKFADCIHWCLPGVPDTWNELLYTRIISNS</sequence>
<evidence type="ECO:0000313" key="12">
    <source>
        <dbReference type="Proteomes" id="UP001567538"/>
    </source>
</evidence>
<accession>A0ABD1FV12</accession>
<feature type="compositionally biased region" description="Basic and acidic residues" evidence="7">
    <location>
        <begin position="91"/>
        <end position="108"/>
    </location>
</feature>
<keyword evidence="3 8" id="KW-0812">Transmembrane</keyword>
<dbReference type="Proteomes" id="UP001567538">
    <property type="component" value="Unassembled WGS sequence"/>
</dbReference>
<evidence type="ECO:0000313" key="11">
    <source>
        <dbReference type="EMBL" id="KAL1535502.1"/>
    </source>
</evidence>